<protein>
    <recommendedName>
        <fullName evidence="6">tRNA-binding domain-containing protein</fullName>
    </recommendedName>
</protein>
<dbReference type="SUPFAM" id="SSF50249">
    <property type="entry name" value="Nucleic acid-binding proteins"/>
    <property type="match status" value="1"/>
</dbReference>
<feature type="compositionally biased region" description="Basic and acidic residues" evidence="5">
    <location>
        <begin position="295"/>
        <end position="317"/>
    </location>
</feature>
<feature type="region of interest" description="Disordered" evidence="5">
    <location>
        <begin position="295"/>
        <end position="368"/>
    </location>
</feature>
<dbReference type="GO" id="GO:0000049">
    <property type="term" value="F:tRNA binding"/>
    <property type="evidence" value="ECO:0007669"/>
    <property type="project" value="UniProtKB-UniRule"/>
</dbReference>
<keyword evidence="2 4" id="KW-0820">tRNA-binding</keyword>
<sequence length="540" mass="57666">MPFSTTALSRPECARMLTASIHNGFYTCAHASGSRVRTACRFMTPPKSGRSHAHLHTWISGHPHSSLSKSLGGSSGSGSSGASTGLGSLPNTGSAGASAGHYGSGSSLFMDYACNSRFHAYSLARFSTLSALSTSSSSLSSKHGSAQSHEGAQQQSDPTTPEPSSPSLTTSTPALTSSSTSASSDDKEDDHWAVNESYSGHGGREFTSTSPSKDRTQSSDASVDNDNPTKSTLQPSLSSFKDPSSIEASWRRTSDSIPTPSNSTTTLIPPSAGTKAGGLDLSSSTLVQQMLFQDRVPHSERKEDEENKEDKVNKDIIDSDPSTETKATTGSTQTLTSMLLNQPSPESEKKSSEKKSPQTAVPEEEDHISKLDIRVVDVGDKDGESIKEPRTIVSGLVRHIPKDYLNGRAVIVVANMKPSKLRGVMSQGMLLCAMEQDDKGEVTKVALLEPAEGSQPGDKVTFEGFTDQGNPQYADFFLRISICINVDTVPAPVLTPKRKWFEKARTHFLVQDGVAYYKGSPFRTEKGKVLCKTISKGQIS</sequence>
<dbReference type="Proteomes" id="UP000780801">
    <property type="component" value="Unassembled WGS sequence"/>
</dbReference>
<dbReference type="PANTHER" id="PTHR11586:SF43">
    <property type="entry name" value="TYROSINE--TRNA LIGASE, CYTOPLASMIC"/>
    <property type="match status" value="1"/>
</dbReference>
<feature type="compositionally biased region" description="Polar residues" evidence="5">
    <location>
        <begin position="218"/>
        <end position="242"/>
    </location>
</feature>
<dbReference type="Pfam" id="PF01588">
    <property type="entry name" value="tRNA_bind"/>
    <property type="match status" value="1"/>
</dbReference>
<organism evidence="7 8">
    <name type="scientific">Lunasporangiospora selenospora</name>
    <dbReference type="NCBI Taxonomy" id="979761"/>
    <lineage>
        <taxon>Eukaryota</taxon>
        <taxon>Fungi</taxon>
        <taxon>Fungi incertae sedis</taxon>
        <taxon>Mucoromycota</taxon>
        <taxon>Mortierellomycotina</taxon>
        <taxon>Mortierellomycetes</taxon>
        <taxon>Mortierellales</taxon>
        <taxon>Mortierellaceae</taxon>
        <taxon>Lunasporangiospora</taxon>
    </lineage>
</organism>
<dbReference type="Gene3D" id="2.40.50.140">
    <property type="entry name" value="Nucleic acid-binding proteins"/>
    <property type="match status" value="1"/>
</dbReference>
<dbReference type="PANTHER" id="PTHR11586">
    <property type="entry name" value="TRNA-AMINOACYLATION COFACTOR ARC1 FAMILY MEMBER"/>
    <property type="match status" value="1"/>
</dbReference>
<dbReference type="InterPro" id="IPR051270">
    <property type="entry name" value="Tyrosine-tRNA_ligase_regulator"/>
</dbReference>
<feature type="region of interest" description="Disordered" evidence="5">
    <location>
        <begin position="135"/>
        <end position="279"/>
    </location>
</feature>
<feature type="compositionally biased region" description="Polar residues" evidence="5">
    <location>
        <begin position="320"/>
        <end position="342"/>
    </location>
</feature>
<evidence type="ECO:0000256" key="1">
    <source>
        <dbReference type="ARBA" id="ARBA00022490"/>
    </source>
</evidence>
<dbReference type="GO" id="GO:0004831">
    <property type="term" value="F:tyrosine-tRNA ligase activity"/>
    <property type="evidence" value="ECO:0007669"/>
    <property type="project" value="TreeGrafter"/>
</dbReference>
<evidence type="ECO:0000256" key="5">
    <source>
        <dbReference type="SAM" id="MobiDB-lite"/>
    </source>
</evidence>
<dbReference type="AlphaFoldDB" id="A0A9P6FSE3"/>
<keyword evidence="1" id="KW-0963">Cytoplasm</keyword>
<dbReference type="EMBL" id="JAABOA010001848">
    <property type="protein sequence ID" value="KAF9580792.1"/>
    <property type="molecule type" value="Genomic_DNA"/>
</dbReference>
<dbReference type="InterPro" id="IPR012340">
    <property type="entry name" value="NA-bd_OB-fold"/>
</dbReference>
<feature type="compositionally biased region" description="Low complexity" evidence="5">
    <location>
        <begin position="165"/>
        <end position="183"/>
    </location>
</feature>
<accession>A0A9P6FSE3</accession>
<name>A0A9P6FSE3_9FUNG</name>
<evidence type="ECO:0000256" key="2">
    <source>
        <dbReference type="ARBA" id="ARBA00022555"/>
    </source>
</evidence>
<feature type="domain" description="TRNA-binding" evidence="6">
    <location>
        <begin position="348"/>
        <end position="461"/>
    </location>
</feature>
<keyword evidence="3 4" id="KW-0694">RNA-binding</keyword>
<dbReference type="OrthoDB" id="19141at2759"/>
<feature type="compositionally biased region" description="Basic and acidic residues" evidence="5">
    <location>
        <begin position="346"/>
        <end position="356"/>
    </location>
</feature>
<feature type="compositionally biased region" description="Polar residues" evidence="5">
    <location>
        <begin position="255"/>
        <end position="268"/>
    </location>
</feature>
<feature type="compositionally biased region" description="Polar residues" evidence="5">
    <location>
        <begin position="142"/>
        <end position="155"/>
    </location>
</feature>
<evidence type="ECO:0000256" key="3">
    <source>
        <dbReference type="ARBA" id="ARBA00022884"/>
    </source>
</evidence>
<comment type="caution">
    <text evidence="7">The sequence shown here is derived from an EMBL/GenBank/DDBJ whole genome shotgun (WGS) entry which is preliminary data.</text>
</comment>
<evidence type="ECO:0000256" key="4">
    <source>
        <dbReference type="PROSITE-ProRule" id="PRU00209"/>
    </source>
</evidence>
<evidence type="ECO:0000313" key="7">
    <source>
        <dbReference type="EMBL" id="KAF9580792.1"/>
    </source>
</evidence>
<feature type="region of interest" description="Disordered" evidence="5">
    <location>
        <begin position="66"/>
        <end position="87"/>
    </location>
</feature>
<evidence type="ECO:0000313" key="8">
    <source>
        <dbReference type="Proteomes" id="UP000780801"/>
    </source>
</evidence>
<gene>
    <name evidence="7" type="ORF">BGW38_002411</name>
</gene>
<keyword evidence="8" id="KW-1185">Reference proteome</keyword>
<evidence type="ECO:0000259" key="6">
    <source>
        <dbReference type="PROSITE" id="PS50886"/>
    </source>
</evidence>
<dbReference type="PROSITE" id="PS50886">
    <property type="entry name" value="TRBD"/>
    <property type="match status" value="1"/>
</dbReference>
<proteinExistence type="predicted"/>
<reference evidence="7" key="1">
    <citation type="journal article" date="2020" name="Fungal Divers.">
        <title>Resolving the Mortierellaceae phylogeny through synthesis of multi-gene phylogenetics and phylogenomics.</title>
        <authorList>
            <person name="Vandepol N."/>
            <person name="Liber J."/>
            <person name="Desiro A."/>
            <person name="Na H."/>
            <person name="Kennedy M."/>
            <person name="Barry K."/>
            <person name="Grigoriev I.V."/>
            <person name="Miller A.N."/>
            <person name="O'Donnell K."/>
            <person name="Stajich J.E."/>
            <person name="Bonito G."/>
        </authorList>
    </citation>
    <scope>NUCLEOTIDE SEQUENCE</scope>
    <source>
        <strain evidence="7">KOD1015</strain>
    </source>
</reference>
<dbReference type="InterPro" id="IPR002547">
    <property type="entry name" value="tRNA-bd_dom"/>
</dbReference>